<dbReference type="InterPro" id="IPR000550">
    <property type="entry name" value="Hppk"/>
</dbReference>
<dbReference type="Gene3D" id="3.30.70.560">
    <property type="entry name" value="7,8-Dihydro-6-hydroxymethylpterin-pyrophosphokinase HPPK"/>
    <property type="match status" value="1"/>
</dbReference>
<keyword evidence="7" id="KW-0067">ATP-binding</keyword>
<keyword evidence="6" id="KW-0418">Kinase</keyword>
<dbReference type="SUPFAM" id="SSF55083">
    <property type="entry name" value="6-hydroxymethyl-7,8-dihydropterin pyrophosphokinase, HPPK"/>
    <property type="match status" value="1"/>
</dbReference>
<evidence type="ECO:0000256" key="6">
    <source>
        <dbReference type="ARBA" id="ARBA00022777"/>
    </source>
</evidence>
<evidence type="ECO:0000256" key="2">
    <source>
        <dbReference type="ARBA" id="ARBA00005051"/>
    </source>
</evidence>
<dbReference type="PROSITE" id="PS00794">
    <property type="entry name" value="HPPK"/>
    <property type="match status" value="1"/>
</dbReference>
<feature type="domain" description="7,8-dihydro-6-hydroxymethylpterin-pyrophosphokinase" evidence="9">
    <location>
        <begin position="85"/>
        <end position="96"/>
    </location>
</feature>
<dbReference type="GO" id="GO:0046656">
    <property type="term" value="P:folic acid biosynthetic process"/>
    <property type="evidence" value="ECO:0007669"/>
    <property type="project" value="UniProtKB-KW"/>
</dbReference>
<evidence type="ECO:0000256" key="7">
    <source>
        <dbReference type="ARBA" id="ARBA00022840"/>
    </source>
</evidence>
<evidence type="ECO:0000313" key="11">
    <source>
        <dbReference type="Proteomes" id="UP001139336"/>
    </source>
</evidence>
<dbReference type="AlphaFoldDB" id="A0A9X1TZR8"/>
<keyword evidence="8" id="KW-0289">Folate biosynthesis</keyword>
<dbReference type="Pfam" id="PF01288">
    <property type="entry name" value="HPPK"/>
    <property type="match status" value="1"/>
</dbReference>
<gene>
    <name evidence="10" type="primary">folK</name>
    <name evidence="10" type="ORF">L1O03_08470</name>
</gene>
<evidence type="ECO:0000256" key="1">
    <source>
        <dbReference type="ARBA" id="ARBA00000198"/>
    </source>
</evidence>
<evidence type="ECO:0000256" key="4">
    <source>
        <dbReference type="ARBA" id="ARBA00022679"/>
    </source>
</evidence>
<dbReference type="GO" id="GO:0005524">
    <property type="term" value="F:ATP binding"/>
    <property type="evidence" value="ECO:0007669"/>
    <property type="project" value="UniProtKB-KW"/>
</dbReference>
<dbReference type="GO" id="GO:0003848">
    <property type="term" value="F:2-amino-4-hydroxy-6-hydroxymethyldihydropteridine diphosphokinase activity"/>
    <property type="evidence" value="ECO:0007669"/>
    <property type="project" value="UniProtKB-EC"/>
</dbReference>
<dbReference type="RefSeq" id="WP_236119538.1">
    <property type="nucleotide sequence ID" value="NZ_JAKGSI010000004.1"/>
</dbReference>
<evidence type="ECO:0000256" key="3">
    <source>
        <dbReference type="ARBA" id="ARBA00013253"/>
    </source>
</evidence>
<comment type="caution">
    <text evidence="10">The sequence shown here is derived from an EMBL/GenBank/DDBJ whole genome shotgun (WGS) entry which is preliminary data.</text>
</comment>
<dbReference type="Proteomes" id="UP001139336">
    <property type="component" value="Unassembled WGS sequence"/>
</dbReference>
<evidence type="ECO:0000256" key="5">
    <source>
        <dbReference type="ARBA" id="ARBA00022741"/>
    </source>
</evidence>
<protein>
    <recommendedName>
        <fullName evidence="3">2-amino-4-hydroxy-6-hydroxymethyldihydropteridine diphosphokinase</fullName>
        <ecNumber evidence="3">2.7.6.3</ecNumber>
    </recommendedName>
</protein>
<evidence type="ECO:0000256" key="8">
    <source>
        <dbReference type="ARBA" id="ARBA00022909"/>
    </source>
</evidence>
<keyword evidence="11" id="KW-1185">Reference proteome</keyword>
<keyword evidence="5" id="KW-0547">Nucleotide-binding</keyword>
<accession>A0A9X1TZR8</accession>
<sequence length="161" mass="18044">MEAVLSIGSNMADRQALLDGVIEHFAEAEQLRAASRTYATPPWGVTDQEDFLNATLLVEVPDEPLELLRRCQALENAAHRVRERRWGPRTLDVDIIQIRRDGHELLSEDPTLTLPHPWAHARAFVLIPWAEIEPEAQLRGQPIAELIAALPDDDVQAVTPP</sequence>
<dbReference type="InterPro" id="IPR035907">
    <property type="entry name" value="Hppk_sf"/>
</dbReference>
<reference evidence="10" key="1">
    <citation type="submission" date="2022-01" db="EMBL/GenBank/DDBJ databases">
        <title>Corynebacterium sp. nov isolated from isolated from the feces of the greater white-fronted geese (Anser albifrons) at Poyang Lake, PR China.</title>
        <authorList>
            <person name="Liu Q."/>
        </authorList>
    </citation>
    <scope>NUCLEOTIDE SEQUENCE</scope>
    <source>
        <strain evidence="10">JCM 32435</strain>
    </source>
</reference>
<dbReference type="CDD" id="cd00483">
    <property type="entry name" value="HPPK"/>
    <property type="match status" value="1"/>
</dbReference>
<dbReference type="EMBL" id="JAKGSI010000004">
    <property type="protein sequence ID" value="MCF4007206.1"/>
    <property type="molecule type" value="Genomic_DNA"/>
</dbReference>
<dbReference type="GO" id="GO:0016301">
    <property type="term" value="F:kinase activity"/>
    <property type="evidence" value="ECO:0007669"/>
    <property type="project" value="UniProtKB-KW"/>
</dbReference>
<proteinExistence type="predicted"/>
<keyword evidence="4 10" id="KW-0808">Transferase</keyword>
<comment type="catalytic activity">
    <reaction evidence="1">
        <text>6-hydroxymethyl-7,8-dihydropterin + ATP = (7,8-dihydropterin-6-yl)methyl diphosphate + AMP + H(+)</text>
        <dbReference type="Rhea" id="RHEA:11412"/>
        <dbReference type="ChEBI" id="CHEBI:15378"/>
        <dbReference type="ChEBI" id="CHEBI:30616"/>
        <dbReference type="ChEBI" id="CHEBI:44841"/>
        <dbReference type="ChEBI" id="CHEBI:72950"/>
        <dbReference type="ChEBI" id="CHEBI:456215"/>
        <dbReference type="EC" id="2.7.6.3"/>
    </reaction>
</comment>
<dbReference type="NCBIfam" id="TIGR01498">
    <property type="entry name" value="folK"/>
    <property type="match status" value="1"/>
</dbReference>
<dbReference type="PANTHER" id="PTHR43071">
    <property type="entry name" value="2-AMINO-4-HYDROXY-6-HYDROXYMETHYLDIHYDROPTERIDINE PYROPHOSPHOKINASE"/>
    <property type="match status" value="1"/>
</dbReference>
<dbReference type="PANTHER" id="PTHR43071:SF1">
    <property type="entry name" value="2-AMINO-4-HYDROXY-6-HYDROXYMETHYLDIHYDROPTERIDINE PYROPHOSPHOKINASE"/>
    <property type="match status" value="1"/>
</dbReference>
<organism evidence="10 11">
    <name type="scientific">Corynebacterium uropygiale</name>
    <dbReference type="NCBI Taxonomy" id="1775911"/>
    <lineage>
        <taxon>Bacteria</taxon>
        <taxon>Bacillati</taxon>
        <taxon>Actinomycetota</taxon>
        <taxon>Actinomycetes</taxon>
        <taxon>Mycobacteriales</taxon>
        <taxon>Corynebacteriaceae</taxon>
        <taxon>Corynebacterium</taxon>
    </lineage>
</organism>
<name>A0A9X1TZR8_9CORY</name>
<comment type="pathway">
    <text evidence="2">Cofactor biosynthesis; tetrahydrofolate biosynthesis; 2-amino-4-hydroxy-6-hydroxymethyl-7,8-dihydropteridine diphosphate from 7,8-dihydroneopterin triphosphate: step 4/4.</text>
</comment>
<evidence type="ECO:0000313" key="10">
    <source>
        <dbReference type="EMBL" id="MCF4007206.1"/>
    </source>
</evidence>
<evidence type="ECO:0000259" key="9">
    <source>
        <dbReference type="PROSITE" id="PS00794"/>
    </source>
</evidence>
<dbReference type="EC" id="2.7.6.3" evidence="3"/>